<dbReference type="EMBL" id="CP062805">
    <property type="protein sequence ID" value="QOT81623.1"/>
    <property type="molecule type" value="Genomic_DNA"/>
</dbReference>
<name>A0A643G0E3_9BURK</name>
<geneLocation type="plasmid" evidence="1 2">
    <name>pRK1-1</name>
</geneLocation>
<sequence length="259" mass="29822">MTSSFRVYIDESGDEGFVFLPNEQGSSRWFVQSATVVRTVNDLAMVQLVKNARELLRKPAKSPLHFRNLRHEHRVPLARMIGEAPLRHVHVLVHKPSIADPEVFQQEAFSLYRYTIRLLLERVSWLCRDTARPGEGDGKAELIFSNRSAMSYADLHHYLVRLQGREDCRIHWDSLDLDGVRAVNHDQLAGLQVADAVATSAFYAVHRNQYGETEDRYLRMLARNLYRRNGQVDGYGLKFWCGDAEDGERRRVIAAVRDD</sequence>
<accession>A0A643G0E3</accession>
<evidence type="ECO:0000313" key="2">
    <source>
        <dbReference type="Proteomes" id="UP000397656"/>
    </source>
</evidence>
<dbReference type="RefSeq" id="WP_058697666.1">
    <property type="nucleotide sequence ID" value="NZ_CP062805.1"/>
</dbReference>
<keyword evidence="1" id="KW-0614">Plasmid</keyword>
<dbReference type="GeneID" id="98406575"/>
<proteinExistence type="predicted"/>
<reference evidence="1 2" key="1">
    <citation type="submission" date="2020-10" db="EMBL/GenBank/DDBJ databases">
        <title>Complete genome sequence of Cupriavidus basilensis CCUG 49340T.</title>
        <authorList>
            <person name="Salva-Serra F."/>
            <person name="Donoso R.A."/>
            <person name="Cho K.H."/>
            <person name="Yoo J.A."/>
            <person name="Lee K."/>
            <person name="Yoon S.-H."/>
            <person name="Perez-Pantoja D."/>
            <person name="Moore E.R.B."/>
        </authorList>
    </citation>
    <scope>NUCLEOTIDE SEQUENCE [LARGE SCALE GENOMIC DNA]</scope>
    <source>
        <strain evidence="2">CCUG 49340</strain>
        <plasmid evidence="1 2">pRK1-1</plasmid>
    </source>
</reference>
<dbReference type="AlphaFoldDB" id="A0A643G0E3"/>
<protein>
    <submittedName>
        <fullName evidence="1">DUF3800 domain-containing protein</fullName>
    </submittedName>
</protein>
<organism evidence="1 2">
    <name type="scientific">Cupriavidus basilensis</name>
    <dbReference type="NCBI Taxonomy" id="68895"/>
    <lineage>
        <taxon>Bacteria</taxon>
        <taxon>Pseudomonadati</taxon>
        <taxon>Pseudomonadota</taxon>
        <taxon>Betaproteobacteria</taxon>
        <taxon>Burkholderiales</taxon>
        <taxon>Burkholderiaceae</taxon>
        <taxon>Cupriavidus</taxon>
    </lineage>
</organism>
<dbReference type="InterPro" id="IPR024524">
    <property type="entry name" value="DUF3800"/>
</dbReference>
<dbReference type="Pfam" id="PF12686">
    <property type="entry name" value="DUF3800"/>
    <property type="match status" value="1"/>
</dbReference>
<gene>
    <name evidence="1" type="ORF">F7R26_037010</name>
</gene>
<evidence type="ECO:0000313" key="1">
    <source>
        <dbReference type="EMBL" id="QOT81623.1"/>
    </source>
</evidence>
<dbReference type="Proteomes" id="UP000397656">
    <property type="component" value="Plasmid pRK1-1"/>
</dbReference>